<evidence type="ECO:0000313" key="7">
    <source>
        <dbReference type="EMBL" id="OQS03442.1"/>
    </source>
</evidence>
<dbReference type="EMBL" id="JNBS01000893">
    <property type="protein sequence ID" value="OQS03442.1"/>
    <property type="molecule type" value="Genomic_DNA"/>
</dbReference>
<evidence type="ECO:0000256" key="3">
    <source>
        <dbReference type="ARBA" id="ARBA00022603"/>
    </source>
</evidence>
<dbReference type="CDD" id="cd00821">
    <property type="entry name" value="PH"/>
    <property type="match status" value="1"/>
</dbReference>
<dbReference type="GO" id="GO:0046540">
    <property type="term" value="C:U4/U6 x U5 tri-snRNP complex"/>
    <property type="evidence" value="ECO:0007669"/>
    <property type="project" value="InterPro"/>
</dbReference>
<comment type="similarity">
    <text evidence="2">Belongs to the methyltransferase superfamily. RsmH family.</text>
</comment>
<evidence type="ECO:0000256" key="2">
    <source>
        <dbReference type="ARBA" id="ARBA00010396"/>
    </source>
</evidence>
<dbReference type="Pfam" id="PF01795">
    <property type="entry name" value="Methyltransf_5"/>
    <property type="match status" value="1"/>
</dbReference>
<dbReference type="GO" id="GO:0005737">
    <property type="term" value="C:cytoplasm"/>
    <property type="evidence" value="ECO:0007669"/>
    <property type="project" value="TreeGrafter"/>
</dbReference>
<evidence type="ECO:0000256" key="4">
    <source>
        <dbReference type="ARBA" id="ARBA00022679"/>
    </source>
</evidence>
<dbReference type="InterPro" id="IPR029063">
    <property type="entry name" value="SAM-dependent_MTases_sf"/>
</dbReference>
<dbReference type="HAMAP" id="MF_01007">
    <property type="entry name" value="16SrRNA_methyltr_H"/>
    <property type="match status" value="1"/>
</dbReference>
<dbReference type="InterPro" id="IPR011993">
    <property type="entry name" value="PH-like_dom_sf"/>
</dbReference>
<dbReference type="InterPro" id="IPR023397">
    <property type="entry name" value="SAM-dep_MeTrfase_MraW_recog"/>
</dbReference>
<evidence type="ECO:0000256" key="1">
    <source>
        <dbReference type="ARBA" id="ARBA00008241"/>
    </source>
</evidence>
<proteinExistence type="inferred from homology"/>
<dbReference type="SUPFAM" id="SSF81799">
    <property type="entry name" value="Putative methyltransferase TM0872, insert domain"/>
    <property type="match status" value="1"/>
</dbReference>
<dbReference type="SUPFAM" id="SSF53335">
    <property type="entry name" value="S-adenosyl-L-methionine-dependent methyltransferases"/>
    <property type="match status" value="1"/>
</dbReference>
<keyword evidence="5" id="KW-0949">S-adenosyl-L-methionine</keyword>
<dbReference type="InterPro" id="IPR002903">
    <property type="entry name" value="RsmH"/>
</dbReference>
<accession>A0A1V9ZZH4</accession>
<keyword evidence="8" id="KW-1185">Reference proteome</keyword>
<dbReference type="NCBIfam" id="TIGR00006">
    <property type="entry name" value="16S rRNA (cytosine(1402)-N(4))-methyltransferase RsmH"/>
    <property type="match status" value="1"/>
</dbReference>
<keyword evidence="3 7" id="KW-0489">Methyltransferase</keyword>
<dbReference type="InterPro" id="IPR001849">
    <property type="entry name" value="PH_domain"/>
</dbReference>
<dbReference type="PANTHER" id="PTHR11265">
    <property type="entry name" value="S-ADENOSYL-METHYLTRANSFERASE MRAW"/>
    <property type="match status" value="1"/>
</dbReference>
<feature type="domain" description="PH" evidence="6">
    <location>
        <begin position="9"/>
        <end position="117"/>
    </location>
</feature>
<protein>
    <submittedName>
        <fullName evidence="7">S-adenosyl-methyltransferase MraW</fullName>
    </submittedName>
</protein>
<sequence>MPETSSMAGEFAAGWLWKKSGRFTSWKYQYFILRGALLSYYDKYPGEEYAHLFSTIPGYTQSDTSPRGVIRVVHVEIGQKSSIAFKVYGSSGKVLDIRVETSAARAKWVNGLNLACQLGKRKLMNTSTSMDSTDSLDSDDENTVNCAGYLTIPKHGNKYFVLQGNMLSMLANENPWTVPTSRSYVLSVKPLPNNQTLEVQLSHANSGLLLFMILLRRGFHHVPVMPMETLSVWVHGEAGDNVFVDGTVGLGGHSKLLLEGNPKAQLLCIDRDPEILSMAETRLAPFGKRVKFAHGSYVDIAEHLKVSGLNVEKVAGILVDLGVNSHHLDAGDRGFSIYHDGPLDMRFDQSNMELATASDLVNTMSEIDLIKIFKMYGEEPLAKEYAKAIVRRREVEPFERTEQLKLCIEAIADKWKPKQKNKKHQFVHPATRLFQALRIAVNQELDHVERGIPAMMDCLAPQGQLATIAFHSLEDRWIKHYFRDAVNKEDEEFEELWRNKSFEHVKKKPIQATEDEILLNSRSRSAKLRAIRLNLYISVKIVIIFKQVNDVVHASSLIFGLVFMRFGHDHDPVCMQMDQVLAGIAEDVKNFAVDITEVPDFNTMYELYDPCTVMFFYRNKHIMIDLGTGNNNKINWAFNNKGEMIDIIETVYRGARKGRGLVISPKDYSTKYRY</sequence>
<name>A0A1V9ZZH4_9STRA</name>
<evidence type="ECO:0000259" key="6">
    <source>
        <dbReference type="PROSITE" id="PS50003"/>
    </source>
</evidence>
<dbReference type="Gene3D" id="3.40.50.150">
    <property type="entry name" value="Vaccinia Virus protein VP39"/>
    <property type="match status" value="1"/>
</dbReference>
<dbReference type="AlphaFoldDB" id="A0A1V9ZZH4"/>
<comment type="caution">
    <text evidence="7">The sequence shown here is derived from an EMBL/GenBank/DDBJ whole genome shotgun (WGS) entry which is preliminary data.</text>
</comment>
<evidence type="ECO:0000256" key="5">
    <source>
        <dbReference type="ARBA" id="ARBA00022691"/>
    </source>
</evidence>
<dbReference type="Gene3D" id="3.40.30.10">
    <property type="entry name" value="Glutaredoxin"/>
    <property type="match status" value="1"/>
</dbReference>
<reference evidence="7 8" key="1">
    <citation type="journal article" date="2014" name="Genome Biol. Evol.">
        <title>The secreted proteins of Achlya hypogyna and Thraustotheca clavata identify the ancestral oomycete secretome and reveal gene acquisitions by horizontal gene transfer.</title>
        <authorList>
            <person name="Misner I."/>
            <person name="Blouin N."/>
            <person name="Leonard G."/>
            <person name="Richards T.A."/>
            <person name="Lane C.E."/>
        </authorList>
    </citation>
    <scope>NUCLEOTIDE SEQUENCE [LARGE SCALE GENOMIC DNA]</scope>
    <source>
        <strain evidence="7 8">ATCC 34112</strain>
    </source>
</reference>
<dbReference type="Proteomes" id="UP000243217">
    <property type="component" value="Unassembled WGS sequence"/>
</dbReference>
<dbReference type="Pfam" id="PF00169">
    <property type="entry name" value="PH"/>
    <property type="match status" value="1"/>
</dbReference>
<evidence type="ECO:0000313" key="8">
    <source>
        <dbReference type="Proteomes" id="UP000243217"/>
    </source>
</evidence>
<keyword evidence="4 7" id="KW-0808">Transferase</keyword>
<dbReference type="InterPro" id="IPR004123">
    <property type="entry name" value="Dim1"/>
</dbReference>
<dbReference type="Gene3D" id="1.10.150.170">
    <property type="entry name" value="Putative methyltransferase TM0872, insert domain"/>
    <property type="match status" value="1"/>
</dbReference>
<dbReference type="SUPFAM" id="SSF52833">
    <property type="entry name" value="Thioredoxin-like"/>
    <property type="match status" value="1"/>
</dbReference>
<comment type="similarity">
    <text evidence="1">Belongs to the DIM1 family.</text>
</comment>
<organism evidence="7 8">
    <name type="scientific">Thraustotheca clavata</name>
    <dbReference type="NCBI Taxonomy" id="74557"/>
    <lineage>
        <taxon>Eukaryota</taxon>
        <taxon>Sar</taxon>
        <taxon>Stramenopiles</taxon>
        <taxon>Oomycota</taxon>
        <taxon>Saprolegniomycetes</taxon>
        <taxon>Saprolegniales</taxon>
        <taxon>Achlyaceae</taxon>
        <taxon>Thraustotheca</taxon>
    </lineage>
</organism>
<dbReference type="Pfam" id="PF02966">
    <property type="entry name" value="DIM1"/>
    <property type="match status" value="1"/>
</dbReference>
<dbReference type="SMART" id="SM00233">
    <property type="entry name" value="PH"/>
    <property type="match status" value="1"/>
</dbReference>
<dbReference type="GO" id="GO:0000398">
    <property type="term" value="P:mRNA splicing, via spliceosome"/>
    <property type="evidence" value="ECO:0007669"/>
    <property type="project" value="InterPro"/>
</dbReference>
<gene>
    <name evidence="7" type="ORF">THRCLA_04254</name>
</gene>
<dbReference type="GO" id="GO:0071424">
    <property type="term" value="F:rRNA (cytosine-N4-)-methyltransferase activity"/>
    <property type="evidence" value="ECO:0007669"/>
    <property type="project" value="TreeGrafter"/>
</dbReference>
<dbReference type="SMART" id="SM01410">
    <property type="entry name" value="DIM1"/>
    <property type="match status" value="1"/>
</dbReference>
<dbReference type="PANTHER" id="PTHR11265:SF0">
    <property type="entry name" value="12S RRNA N4-METHYLCYTIDINE METHYLTRANSFERASE"/>
    <property type="match status" value="1"/>
</dbReference>
<dbReference type="OrthoDB" id="16290at2759"/>
<dbReference type="PROSITE" id="PS50003">
    <property type="entry name" value="PH_DOMAIN"/>
    <property type="match status" value="1"/>
</dbReference>
<dbReference type="Gene3D" id="2.30.29.30">
    <property type="entry name" value="Pleckstrin-homology domain (PH domain)/Phosphotyrosine-binding domain (PTB)"/>
    <property type="match status" value="1"/>
</dbReference>
<dbReference type="STRING" id="74557.A0A1V9ZZH4"/>
<dbReference type="GO" id="GO:0070475">
    <property type="term" value="P:rRNA base methylation"/>
    <property type="evidence" value="ECO:0007669"/>
    <property type="project" value="TreeGrafter"/>
</dbReference>
<dbReference type="SUPFAM" id="SSF50729">
    <property type="entry name" value="PH domain-like"/>
    <property type="match status" value="1"/>
</dbReference>
<dbReference type="CDD" id="cd02954">
    <property type="entry name" value="DIM1"/>
    <property type="match status" value="1"/>
</dbReference>
<dbReference type="InterPro" id="IPR036249">
    <property type="entry name" value="Thioredoxin-like_sf"/>
</dbReference>